<reference evidence="12" key="1">
    <citation type="journal article" date="2017" name="Nat. Microbiol.">
        <title>Global analysis of biosynthetic gene clusters reveals vast potential of secondary metabolite production in Penicillium species.</title>
        <authorList>
            <person name="Nielsen J.C."/>
            <person name="Grijseels S."/>
            <person name="Prigent S."/>
            <person name="Ji B."/>
            <person name="Dainat J."/>
            <person name="Nielsen K.F."/>
            <person name="Frisvad J.C."/>
            <person name="Workman M."/>
            <person name="Nielsen J."/>
        </authorList>
    </citation>
    <scope>NUCLEOTIDE SEQUENCE [LARGE SCALE GENOMIC DNA]</scope>
    <source>
        <strain evidence="12">IBT 4502</strain>
    </source>
</reference>
<dbReference type="Proteomes" id="UP000191408">
    <property type="component" value="Unassembled WGS sequence"/>
</dbReference>
<feature type="domain" description="RING-type" evidence="8">
    <location>
        <begin position="682"/>
        <end position="730"/>
    </location>
</feature>
<dbReference type="Pfam" id="PF00271">
    <property type="entry name" value="Helicase_C"/>
    <property type="match status" value="1"/>
</dbReference>
<feature type="region of interest" description="Disordered" evidence="7">
    <location>
        <begin position="783"/>
        <end position="806"/>
    </location>
</feature>
<dbReference type="GO" id="GO:0005524">
    <property type="term" value="F:ATP binding"/>
    <property type="evidence" value="ECO:0007669"/>
    <property type="project" value="UniProtKB-KW"/>
</dbReference>
<feature type="region of interest" description="Disordered" evidence="7">
    <location>
        <begin position="1"/>
        <end position="201"/>
    </location>
</feature>
<dbReference type="InterPro" id="IPR027417">
    <property type="entry name" value="P-loop_NTPase"/>
</dbReference>
<keyword evidence="12" id="KW-1185">Reference proteome</keyword>
<dbReference type="InterPro" id="IPR014001">
    <property type="entry name" value="Helicase_ATP-bd"/>
</dbReference>
<dbReference type="SMART" id="SM00490">
    <property type="entry name" value="HELICc"/>
    <property type="match status" value="1"/>
</dbReference>
<dbReference type="GO" id="GO:0005634">
    <property type="term" value="C:nucleus"/>
    <property type="evidence" value="ECO:0007669"/>
    <property type="project" value="TreeGrafter"/>
</dbReference>
<feature type="compositionally biased region" description="Acidic residues" evidence="7">
    <location>
        <begin position="786"/>
        <end position="799"/>
    </location>
</feature>
<dbReference type="SMART" id="SM00487">
    <property type="entry name" value="DEXDc"/>
    <property type="match status" value="1"/>
</dbReference>
<evidence type="ECO:0000256" key="6">
    <source>
        <dbReference type="PROSITE-ProRule" id="PRU00175"/>
    </source>
</evidence>
<keyword evidence="6" id="KW-0862">Zinc</keyword>
<dbReference type="InterPro" id="IPR013083">
    <property type="entry name" value="Znf_RING/FYVE/PHD"/>
</dbReference>
<dbReference type="InterPro" id="IPR038718">
    <property type="entry name" value="SNF2-like_sf"/>
</dbReference>
<evidence type="ECO:0000256" key="4">
    <source>
        <dbReference type="ARBA" id="ARBA00022806"/>
    </source>
</evidence>
<feature type="compositionally biased region" description="Basic residues" evidence="7">
    <location>
        <begin position="746"/>
        <end position="765"/>
    </location>
</feature>
<dbReference type="Gene3D" id="3.40.50.10810">
    <property type="entry name" value="Tandem AAA-ATPase domain"/>
    <property type="match status" value="1"/>
</dbReference>
<evidence type="ECO:0000256" key="1">
    <source>
        <dbReference type="ARBA" id="ARBA00007025"/>
    </source>
</evidence>
<feature type="compositionally biased region" description="Basic residues" evidence="7">
    <location>
        <begin position="181"/>
        <end position="195"/>
    </location>
</feature>
<dbReference type="OrthoDB" id="1699231at2759"/>
<dbReference type="PANTHER" id="PTHR45626:SF17">
    <property type="entry name" value="HELICASE-LIKE TRANSCRIPTION FACTOR"/>
    <property type="match status" value="1"/>
</dbReference>
<dbReference type="SUPFAM" id="SSF57850">
    <property type="entry name" value="RING/U-box"/>
    <property type="match status" value="1"/>
</dbReference>
<dbReference type="InterPro" id="IPR049730">
    <property type="entry name" value="SNF2/RAD54-like_C"/>
</dbReference>
<evidence type="ECO:0000256" key="7">
    <source>
        <dbReference type="SAM" id="MobiDB-lite"/>
    </source>
</evidence>
<feature type="domain" description="Helicase C-terminal" evidence="10">
    <location>
        <begin position="815"/>
        <end position="969"/>
    </location>
</feature>
<evidence type="ECO:0000256" key="3">
    <source>
        <dbReference type="ARBA" id="ARBA00022801"/>
    </source>
</evidence>
<evidence type="ECO:0000256" key="5">
    <source>
        <dbReference type="ARBA" id="ARBA00022840"/>
    </source>
</evidence>
<dbReference type="Gene3D" id="3.40.50.300">
    <property type="entry name" value="P-loop containing nucleotide triphosphate hydrolases"/>
    <property type="match status" value="1"/>
</dbReference>
<sequence>MKVQFEMVQSIEHTRNPIEEVPSEAPSEATSETSKEDPTETPKEASKEVSKEAPKDASKEASIPVNSMQVKTEPEDQATSPAKLPNLEVSITTVQPNQELRAALLGSKKVSNNEDLGANDSPNEPEQESLDQTDSKEDSDDEQASDEEYEPTSDDEPDYEEAESSSDDGSEFDPNESSTKPTKKGPSKERQKKARISVPSNEKIKSLLSSDILSAANANANASDMHQIPVSQKRDKSKALTEEVSKLPIEDQPQARKDSHALLEWSRKFNPSAKIVDMNWQIGGLKTLLKHHQLKAAAWMHDRESSKEEPNGGLLCDEMGLGKTLTVLATIAHERIPRRSNAPTLVVVPRSLIAQWINQIDTHCVSKISTSVLEYFAGSQASQSSVVKSMQAKRIVITTYGQICSSYPKLKLPVTMKTPEEEEAWREEEFNRRAGPFHKVEWHRIVLDEAHAIKNKDSATSIAVRALKGRFKWAMSGTPLHNGAEELYPYLHFIFTSGRMEYETFLKKYSNGLDDILEIVLHRSTYSTRVLGRPIVTLPGFNSRVVEVELCAAERQLYREIQDLGIAMIESTADTKQKQSRCIFAVITMLRMFVSHPLLIQKSLEAILKKGVIEELKDMAQKGVAESASGIIIDLLLALADKVASRPRLPGNFFELREIYYKTIVHIRQHEGTYQEFLRRKCPRCEEFIREDKAFVVTSCQHVYCKGCFDQLPDPNGEIDTTTRVCSSCENPIEEAGYSDDSPKNSPKKGTPKKRKQSKPKPKGKKIFDKQSPKFFKQKFLRKDPSDDEWDEPSDDEDDWISRVGDSMPSAKTTAVRELVTNWVKEDEDVKIVIFVQFLKTVRLLQFMCEEEGWKYAVITGRVSPISRNKQIEQFGKEKDIKIMISSLRTGGVGLNLTMANKCILVDLWWNEAIQEQAYCRLYRIGQPRVVESVQIVAKGSIDEYMVELQKRKTRNIRQVFNADALKEILGLSGEIREKPDGGFSIFNNKENKHANSWVRVVESGILEVDSSEED</sequence>
<dbReference type="GO" id="GO:0008094">
    <property type="term" value="F:ATP-dependent activity, acting on DNA"/>
    <property type="evidence" value="ECO:0007669"/>
    <property type="project" value="TreeGrafter"/>
</dbReference>
<dbReference type="Pfam" id="PF14634">
    <property type="entry name" value="zf-RING_5"/>
    <property type="match status" value="1"/>
</dbReference>
<dbReference type="PROSITE" id="PS51194">
    <property type="entry name" value="HELICASE_CTER"/>
    <property type="match status" value="1"/>
</dbReference>
<feature type="compositionally biased region" description="Polar residues" evidence="7">
    <location>
        <begin position="89"/>
        <end position="98"/>
    </location>
</feature>
<keyword evidence="2" id="KW-0547">Nucleotide-binding</keyword>
<proteinExistence type="inferred from homology"/>
<comment type="caution">
    <text evidence="11">The sequence shown here is derived from an EMBL/GenBank/DDBJ whole genome shotgun (WGS) entry which is preliminary data.</text>
</comment>
<evidence type="ECO:0000313" key="12">
    <source>
        <dbReference type="Proteomes" id="UP000191408"/>
    </source>
</evidence>
<dbReference type="Gene3D" id="3.30.40.10">
    <property type="entry name" value="Zinc/RING finger domain, C3HC4 (zinc finger)"/>
    <property type="match status" value="1"/>
</dbReference>
<dbReference type="CDD" id="cd18008">
    <property type="entry name" value="DEXDc_SHPRH-like"/>
    <property type="match status" value="1"/>
</dbReference>
<dbReference type="AlphaFoldDB" id="A0A1V6N6F5"/>
<evidence type="ECO:0000259" key="8">
    <source>
        <dbReference type="PROSITE" id="PS50089"/>
    </source>
</evidence>
<evidence type="ECO:0000259" key="10">
    <source>
        <dbReference type="PROSITE" id="PS51194"/>
    </source>
</evidence>
<evidence type="ECO:0000313" key="11">
    <source>
        <dbReference type="EMBL" id="OQD60056.1"/>
    </source>
</evidence>
<keyword evidence="6" id="KW-0863">Zinc-finger</keyword>
<evidence type="ECO:0000256" key="2">
    <source>
        <dbReference type="ARBA" id="ARBA00022741"/>
    </source>
</evidence>
<dbReference type="InterPro" id="IPR001841">
    <property type="entry name" value="Znf_RING"/>
</dbReference>
<dbReference type="InterPro" id="IPR050628">
    <property type="entry name" value="SNF2_RAD54_helicase_TF"/>
</dbReference>
<dbReference type="PROSITE" id="PS50089">
    <property type="entry name" value="ZF_RING_2"/>
    <property type="match status" value="1"/>
</dbReference>
<dbReference type="GO" id="GO:0004386">
    <property type="term" value="F:helicase activity"/>
    <property type="evidence" value="ECO:0007669"/>
    <property type="project" value="UniProtKB-KW"/>
</dbReference>
<feature type="domain" description="Helicase ATP-binding" evidence="9">
    <location>
        <begin position="304"/>
        <end position="497"/>
    </location>
</feature>
<keyword evidence="4" id="KW-0347">Helicase</keyword>
<dbReference type="Pfam" id="PF00176">
    <property type="entry name" value="SNF2-rel_dom"/>
    <property type="match status" value="1"/>
</dbReference>
<dbReference type="GO" id="GO:0006281">
    <property type="term" value="P:DNA repair"/>
    <property type="evidence" value="ECO:0007669"/>
    <property type="project" value="TreeGrafter"/>
</dbReference>
<keyword evidence="6" id="KW-0479">Metal-binding</keyword>
<gene>
    <name evidence="11" type="ORF">PENPOL_c029G10411</name>
</gene>
<organism evidence="11 12">
    <name type="scientific">Penicillium polonicum</name>
    <dbReference type="NCBI Taxonomy" id="60169"/>
    <lineage>
        <taxon>Eukaryota</taxon>
        <taxon>Fungi</taxon>
        <taxon>Dikarya</taxon>
        <taxon>Ascomycota</taxon>
        <taxon>Pezizomycotina</taxon>
        <taxon>Eurotiomycetes</taxon>
        <taxon>Eurotiomycetidae</taxon>
        <taxon>Eurotiales</taxon>
        <taxon>Aspergillaceae</taxon>
        <taxon>Penicillium</taxon>
    </lineage>
</organism>
<feature type="compositionally biased region" description="Low complexity" evidence="7">
    <location>
        <begin position="19"/>
        <end position="32"/>
    </location>
</feature>
<dbReference type="PANTHER" id="PTHR45626">
    <property type="entry name" value="TRANSCRIPTION TERMINATION FACTOR 2-RELATED"/>
    <property type="match status" value="1"/>
</dbReference>
<dbReference type="PROSITE" id="PS51192">
    <property type="entry name" value="HELICASE_ATP_BIND_1"/>
    <property type="match status" value="1"/>
</dbReference>
<dbReference type="SUPFAM" id="SSF52540">
    <property type="entry name" value="P-loop containing nucleoside triphosphate hydrolases"/>
    <property type="match status" value="2"/>
</dbReference>
<dbReference type="GO" id="GO:0016787">
    <property type="term" value="F:hydrolase activity"/>
    <property type="evidence" value="ECO:0007669"/>
    <property type="project" value="UniProtKB-KW"/>
</dbReference>
<feature type="compositionally biased region" description="Basic and acidic residues" evidence="7">
    <location>
        <begin position="33"/>
        <end position="59"/>
    </location>
</feature>
<dbReference type="InterPro" id="IPR001650">
    <property type="entry name" value="Helicase_C-like"/>
</dbReference>
<comment type="similarity">
    <text evidence="1">Belongs to the SNF2/RAD54 helicase family.</text>
</comment>
<accession>A0A1V6N6F5</accession>
<dbReference type="EMBL" id="MDYM01000029">
    <property type="protein sequence ID" value="OQD60056.1"/>
    <property type="molecule type" value="Genomic_DNA"/>
</dbReference>
<feature type="compositionally biased region" description="Acidic residues" evidence="7">
    <location>
        <begin position="123"/>
        <end position="174"/>
    </location>
</feature>
<dbReference type="InterPro" id="IPR000330">
    <property type="entry name" value="SNF2_N"/>
</dbReference>
<protein>
    <submittedName>
        <fullName evidence="11">Uncharacterized protein</fullName>
    </submittedName>
</protein>
<evidence type="ECO:0000259" key="9">
    <source>
        <dbReference type="PROSITE" id="PS51192"/>
    </source>
</evidence>
<keyword evidence="5" id="KW-0067">ATP-binding</keyword>
<feature type="region of interest" description="Disordered" evidence="7">
    <location>
        <begin position="735"/>
        <end position="768"/>
    </location>
</feature>
<feature type="compositionally biased region" description="Polar residues" evidence="7">
    <location>
        <begin position="109"/>
        <end position="122"/>
    </location>
</feature>
<keyword evidence="3" id="KW-0378">Hydrolase</keyword>
<dbReference type="GO" id="GO:0008270">
    <property type="term" value="F:zinc ion binding"/>
    <property type="evidence" value="ECO:0007669"/>
    <property type="project" value="UniProtKB-KW"/>
</dbReference>
<dbReference type="CDD" id="cd18793">
    <property type="entry name" value="SF2_C_SNF"/>
    <property type="match status" value="1"/>
</dbReference>
<dbReference type="STRING" id="60169.A0A1V6N6F5"/>
<name>A0A1V6N6F5_PENPO</name>